<name>A0AA39G3R6_MICHY</name>
<evidence type="ECO:0000313" key="2">
    <source>
        <dbReference type="EMBL" id="KAK0180992.1"/>
    </source>
</evidence>
<dbReference type="InterPro" id="IPR006020">
    <property type="entry name" value="PTB/PI_dom"/>
</dbReference>
<feature type="domain" description="PID" evidence="1">
    <location>
        <begin position="30"/>
        <end position="84"/>
    </location>
</feature>
<organism evidence="2 3">
    <name type="scientific">Microctonus hyperodae</name>
    <name type="common">Parasitoid wasp</name>
    <dbReference type="NCBI Taxonomy" id="165561"/>
    <lineage>
        <taxon>Eukaryota</taxon>
        <taxon>Metazoa</taxon>
        <taxon>Ecdysozoa</taxon>
        <taxon>Arthropoda</taxon>
        <taxon>Hexapoda</taxon>
        <taxon>Insecta</taxon>
        <taxon>Pterygota</taxon>
        <taxon>Neoptera</taxon>
        <taxon>Endopterygota</taxon>
        <taxon>Hymenoptera</taxon>
        <taxon>Apocrita</taxon>
        <taxon>Ichneumonoidea</taxon>
        <taxon>Braconidae</taxon>
        <taxon>Euphorinae</taxon>
        <taxon>Microctonus</taxon>
    </lineage>
</organism>
<dbReference type="PANTHER" id="PTHR11232:SF17">
    <property type="entry name" value="CAPON-LIKE PROTEIN"/>
    <property type="match status" value="1"/>
</dbReference>
<dbReference type="InterPro" id="IPR011993">
    <property type="entry name" value="PH-like_dom_sf"/>
</dbReference>
<dbReference type="PROSITE" id="PS01179">
    <property type="entry name" value="PID"/>
    <property type="match status" value="1"/>
</dbReference>
<dbReference type="InterPro" id="IPR051133">
    <property type="entry name" value="Adapter_Engulfment-Domain"/>
</dbReference>
<accession>A0AA39G3R6</accession>
<dbReference type="SUPFAM" id="SSF50729">
    <property type="entry name" value="PH domain-like"/>
    <property type="match status" value="1"/>
</dbReference>
<protein>
    <recommendedName>
        <fullName evidence="1">PID domain-containing protein</fullName>
    </recommendedName>
</protein>
<keyword evidence="3" id="KW-1185">Reference proteome</keyword>
<dbReference type="GO" id="GO:0050998">
    <property type="term" value="F:nitric-oxide synthase binding"/>
    <property type="evidence" value="ECO:0007669"/>
    <property type="project" value="TreeGrafter"/>
</dbReference>
<dbReference type="PANTHER" id="PTHR11232">
    <property type="entry name" value="PHOSPHOTYROSINE INTERACTION DOMAIN-CONTAINING FAMILY MEMBER"/>
    <property type="match status" value="1"/>
</dbReference>
<evidence type="ECO:0000313" key="3">
    <source>
        <dbReference type="Proteomes" id="UP001168972"/>
    </source>
</evidence>
<comment type="caution">
    <text evidence="2">The sequence shown here is derived from an EMBL/GenBank/DDBJ whole genome shotgun (WGS) entry which is preliminary data.</text>
</comment>
<sequence length="138" mass="15750">MPSKKQYNLVHNDEYDTRIPLHSDEAFHRGIIFHAKFIGSMEVPRPTSRVEIVAAMRRIRYEFKAKGIKKKKVTLEVSVDGLKVTLRKKKGDDDERETERKTTTAVTDIKITSTSNLVARTKFKSLVDCLGLVCGNEQ</sequence>
<reference evidence="2" key="2">
    <citation type="submission" date="2023-03" db="EMBL/GenBank/DDBJ databases">
        <authorList>
            <person name="Inwood S.N."/>
            <person name="Skelly J.G."/>
            <person name="Guhlin J."/>
            <person name="Harrop T.W.R."/>
            <person name="Goldson S.G."/>
            <person name="Dearden P.K."/>
        </authorList>
    </citation>
    <scope>NUCLEOTIDE SEQUENCE</scope>
    <source>
        <strain evidence="2">Lincoln</strain>
        <tissue evidence="2">Whole body</tissue>
    </source>
</reference>
<gene>
    <name evidence="2" type="ORF">PV327_003316</name>
</gene>
<proteinExistence type="predicted"/>
<dbReference type="Gene3D" id="2.30.29.30">
    <property type="entry name" value="Pleckstrin-homology domain (PH domain)/Phosphotyrosine-binding domain (PTB)"/>
    <property type="match status" value="1"/>
</dbReference>
<dbReference type="AlphaFoldDB" id="A0AA39G3R6"/>
<dbReference type="Proteomes" id="UP001168972">
    <property type="component" value="Unassembled WGS sequence"/>
</dbReference>
<reference evidence="2" key="1">
    <citation type="journal article" date="2023" name="bioRxiv">
        <title>Scaffold-level genome assemblies of two parasitoid biocontrol wasps reveal the parthenogenesis mechanism and an associated novel virus.</title>
        <authorList>
            <person name="Inwood S."/>
            <person name="Skelly J."/>
            <person name="Guhlin J."/>
            <person name="Harrop T."/>
            <person name="Goldson S."/>
            <person name="Dearden P."/>
        </authorList>
    </citation>
    <scope>NUCLEOTIDE SEQUENCE</scope>
    <source>
        <strain evidence="2">Lincoln</strain>
        <tissue evidence="2">Whole body</tissue>
    </source>
</reference>
<evidence type="ECO:0000259" key="1">
    <source>
        <dbReference type="PROSITE" id="PS01179"/>
    </source>
</evidence>
<dbReference type="EMBL" id="JAQQBR010000002">
    <property type="protein sequence ID" value="KAK0180992.1"/>
    <property type="molecule type" value="Genomic_DNA"/>
</dbReference>
<dbReference type="Pfam" id="PF00640">
    <property type="entry name" value="PID"/>
    <property type="match status" value="1"/>
</dbReference>